<dbReference type="InterPro" id="IPR013785">
    <property type="entry name" value="Aldolase_TIM"/>
</dbReference>
<dbReference type="Proteomes" id="UP000289184">
    <property type="component" value="Unassembled WGS sequence"/>
</dbReference>
<dbReference type="EC" id="2.3.1.247" evidence="5"/>
<evidence type="ECO:0000256" key="2">
    <source>
        <dbReference type="ARBA" id="ARBA00022679"/>
    </source>
</evidence>
<keyword evidence="2 5" id="KW-0808">Transferase</keyword>
<evidence type="ECO:0000256" key="4">
    <source>
        <dbReference type="ARBA" id="ARBA00022833"/>
    </source>
</evidence>
<keyword evidence="3" id="KW-0479">Metal-binding</keyword>
<sequence length="298" mass="31614">MSPQYRSAKHADSPVGAAPLARAALADSPVIVTVAPNGAYKKAADHPAVPLTADALAREARACLDSGAAMMHMHVRKPDGSHLLDAQAYRDALAAVQRAVGDELLVQVTSEAAGVYKAAEQIALVRELRPEAVSIGLREIAVPDIPETELAAFLAWIAERRIMTQIILYDEADVQRWLSLRQRGLVPPGAWSVLFVLGRYSAGQTSSAYDLLPFLAAYDQSLPWAVCAFGPEENACVTTAAAFGGHMRVGFENNLKLRDGSLAPGNSALVLQAAQGAQALGRPLATAADARRIYGAVR</sequence>
<organism evidence="5 6">
    <name type="scientific">Achromobacter agilis</name>
    <dbReference type="NCBI Taxonomy" id="1353888"/>
    <lineage>
        <taxon>Bacteria</taxon>
        <taxon>Pseudomonadati</taxon>
        <taxon>Pseudomonadota</taxon>
        <taxon>Betaproteobacteria</taxon>
        <taxon>Burkholderiales</taxon>
        <taxon>Alcaligenaceae</taxon>
        <taxon>Achromobacter</taxon>
    </lineage>
</organism>
<dbReference type="AlphaFoldDB" id="A0A446CQ44"/>
<dbReference type="InterPro" id="IPR008567">
    <property type="entry name" value="BKACE"/>
</dbReference>
<keyword evidence="4" id="KW-0862">Zinc</keyword>
<name>A0A446CQ44_9BURK</name>
<dbReference type="Pfam" id="PF05853">
    <property type="entry name" value="BKACE"/>
    <property type="match status" value="1"/>
</dbReference>
<evidence type="ECO:0000313" key="5">
    <source>
        <dbReference type="EMBL" id="SSW70042.1"/>
    </source>
</evidence>
<dbReference type="PANTHER" id="PTHR37418:SF2">
    <property type="entry name" value="3-KETO-5-AMINOHEXANOATE CLEAVAGE ENZYME"/>
    <property type="match status" value="1"/>
</dbReference>
<evidence type="ECO:0000256" key="3">
    <source>
        <dbReference type="ARBA" id="ARBA00022723"/>
    </source>
</evidence>
<protein>
    <submittedName>
        <fullName evidence="5">3-keto-5-aminohexanoate cleavage enzyme</fullName>
        <ecNumber evidence="5">2.3.1.247</ecNumber>
    </submittedName>
</protein>
<evidence type="ECO:0000313" key="6">
    <source>
        <dbReference type="Proteomes" id="UP000289184"/>
    </source>
</evidence>
<dbReference type="GO" id="GO:0046872">
    <property type="term" value="F:metal ion binding"/>
    <property type="evidence" value="ECO:0007669"/>
    <property type="project" value="UniProtKB-KW"/>
</dbReference>
<keyword evidence="6" id="KW-1185">Reference proteome</keyword>
<evidence type="ECO:0000256" key="1">
    <source>
        <dbReference type="ARBA" id="ARBA00001947"/>
    </source>
</evidence>
<comment type="cofactor">
    <cofactor evidence="1">
        <name>Zn(2+)</name>
        <dbReference type="ChEBI" id="CHEBI:29105"/>
    </cofactor>
</comment>
<dbReference type="Gene3D" id="3.20.20.70">
    <property type="entry name" value="Aldolase class I"/>
    <property type="match status" value="1"/>
</dbReference>
<dbReference type="PANTHER" id="PTHR37418">
    <property type="entry name" value="3-KETO-5-AMINOHEXANOATE CLEAVAGE ENZYME-RELATED"/>
    <property type="match status" value="1"/>
</dbReference>
<reference evidence="5 6" key="1">
    <citation type="submission" date="2018-07" db="EMBL/GenBank/DDBJ databases">
        <authorList>
            <person name="Peeters C."/>
        </authorList>
    </citation>
    <scope>NUCLEOTIDE SEQUENCE [LARGE SCALE GENOMIC DNA]</scope>
    <source>
        <strain evidence="5 6">LMG 3411</strain>
    </source>
</reference>
<dbReference type="OrthoDB" id="9155960at2"/>
<keyword evidence="5" id="KW-0012">Acyltransferase</keyword>
<proteinExistence type="predicted"/>
<gene>
    <name evidence="5" type="primary">kce_5</name>
    <name evidence="5" type="ORF">AGI3411_04492</name>
</gene>
<dbReference type="EMBL" id="UFQB01000022">
    <property type="protein sequence ID" value="SSW70042.1"/>
    <property type="molecule type" value="Genomic_DNA"/>
</dbReference>
<accession>A0A446CQ44</accession>
<dbReference type="GO" id="GO:0043720">
    <property type="term" value="F:3-keto-5-aminohexanoate cleavage activity"/>
    <property type="evidence" value="ECO:0007669"/>
    <property type="project" value="InterPro"/>
</dbReference>
<dbReference type="RefSeq" id="WP_129529569.1">
    <property type="nucleotide sequence ID" value="NZ_UFQB01000022.1"/>
</dbReference>